<evidence type="ECO:0000313" key="2">
    <source>
        <dbReference type="EMBL" id="KAA6354201.1"/>
    </source>
</evidence>
<feature type="non-terminal residue" evidence="2">
    <location>
        <position position="354"/>
    </location>
</feature>
<accession>A0A5J4T913</accession>
<feature type="compositionally biased region" description="Low complexity" evidence="1">
    <location>
        <begin position="106"/>
        <end position="116"/>
    </location>
</feature>
<feature type="non-terminal residue" evidence="2">
    <location>
        <position position="1"/>
    </location>
</feature>
<feature type="compositionally biased region" description="Gly residues" evidence="1">
    <location>
        <begin position="54"/>
        <end position="86"/>
    </location>
</feature>
<evidence type="ECO:0000313" key="3">
    <source>
        <dbReference type="Proteomes" id="UP000324800"/>
    </source>
</evidence>
<feature type="compositionally biased region" description="Basic and acidic residues" evidence="1">
    <location>
        <begin position="118"/>
        <end position="130"/>
    </location>
</feature>
<dbReference type="EMBL" id="SNRW01036721">
    <property type="protein sequence ID" value="KAA6354201.1"/>
    <property type="molecule type" value="Genomic_DNA"/>
</dbReference>
<reference evidence="2 3" key="1">
    <citation type="submission" date="2019-03" db="EMBL/GenBank/DDBJ databases">
        <title>Single cell metagenomics reveals metabolic interactions within the superorganism composed of flagellate Streblomastix strix and complex community of Bacteroidetes bacteria on its surface.</title>
        <authorList>
            <person name="Treitli S.C."/>
            <person name="Kolisko M."/>
            <person name="Husnik F."/>
            <person name="Keeling P."/>
            <person name="Hampl V."/>
        </authorList>
    </citation>
    <scope>NUCLEOTIDE SEQUENCE [LARGE SCALE GENOMIC DNA]</scope>
    <source>
        <strain evidence="2">ST1C</strain>
    </source>
</reference>
<evidence type="ECO:0000256" key="1">
    <source>
        <dbReference type="SAM" id="MobiDB-lite"/>
    </source>
</evidence>
<dbReference type="AlphaFoldDB" id="A0A5J4T913"/>
<gene>
    <name evidence="2" type="ORF">EZS28_050272</name>
</gene>
<feature type="region of interest" description="Disordered" evidence="1">
    <location>
        <begin position="48"/>
        <end position="147"/>
    </location>
</feature>
<comment type="caution">
    <text evidence="2">The sequence shown here is derived from an EMBL/GenBank/DDBJ whole genome shotgun (WGS) entry which is preliminary data.</text>
</comment>
<name>A0A5J4T913_9EUKA</name>
<dbReference type="Proteomes" id="UP000324800">
    <property type="component" value="Unassembled WGS sequence"/>
</dbReference>
<organism evidence="2 3">
    <name type="scientific">Streblomastix strix</name>
    <dbReference type="NCBI Taxonomy" id="222440"/>
    <lineage>
        <taxon>Eukaryota</taxon>
        <taxon>Metamonada</taxon>
        <taxon>Preaxostyla</taxon>
        <taxon>Oxymonadida</taxon>
        <taxon>Streblomastigidae</taxon>
        <taxon>Streblomastix</taxon>
    </lineage>
</organism>
<protein>
    <submittedName>
        <fullName evidence="2">Uncharacterized protein</fullName>
    </submittedName>
</protein>
<feature type="region of interest" description="Disordered" evidence="1">
    <location>
        <begin position="170"/>
        <end position="198"/>
    </location>
</feature>
<proteinExistence type="predicted"/>
<sequence>KYYTPRFTANVNHGPERFPTTYKTDYTGKNIERGFGIRVPNWKKEYDLSQLNDGSGGPDSGSNGSGSGSGGRDAWGDGNGGQGQGDTGDLNGSDGIIGTREPWSVNPNGPGLPGLNKPEVKNRGGDDTLKKKVRGRQKGNVPYAKECSPGLPREFMTSKFIHLGPRLETEYQEEYQDPQSPRLDGTEGSLLPPLDGTKKGITANDPMTIYQSDISDPAWNRLVGLRDILMKQPGGMKWFGKVKDKPISLEEWKARGIPQDILDNKELMAKWLKLCSDIPESIYQTDYSDPAGDRLKAMEGVPMFNDIRGGPREYESRDATDPEIIRTLKERIVPLKWRETEYQYSYEDPHNPHH</sequence>